<proteinExistence type="predicted"/>
<accession>A0A078M7S0</accession>
<gene>
    <name evidence="2" type="ORF">BN1048_01684</name>
</gene>
<dbReference type="RefSeq" id="WP_269448285.1">
    <property type="nucleotide sequence ID" value="NZ_CCSE01000001.1"/>
</dbReference>
<dbReference type="Proteomes" id="UP000044136">
    <property type="component" value="Unassembled WGS sequence"/>
</dbReference>
<dbReference type="STRING" id="1461582.BN1048_01684"/>
<keyword evidence="3" id="KW-1185">Reference proteome</keyword>
<reference evidence="2 3" key="1">
    <citation type="submission" date="2014-07" db="EMBL/GenBank/DDBJ databases">
        <authorList>
            <person name="Urmite Genomes Urmite Genomes"/>
        </authorList>
    </citation>
    <scope>NUCLEOTIDE SEQUENCE [LARGE SCALE GENOMIC DNA]</scope>
    <source>
        <strain evidence="2 3">13MG44_air</strain>
    </source>
</reference>
<sequence length="43" mass="4743">MKSILKKTLLSLGLIALLFFSNTAADAEEIPVHNLSDCHIQVF</sequence>
<evidence type="ECO:0000256" key="1">
    <source>
        <dbReference type="SAM" id="SignalP"/>
    </source>
</evidence>
<protein>
    <submittedName>
        <fullName evidence="2">Uncharacterized protein</fullName>
    </submittedName>
</protein>
<organism evidence="2 3">
    <name type="scientific">Jeotgalicoccus saudimassiliensis</name>
    <dbReference type="NCBI Taxonomy" id="1461582"/>
    <lineage>
        <taxon>Bacteria</taxon>
        <taxon>Bacillati</taxon>
        <taxon>Bacillota</taxon>
        <taxon>Bacilli</taxon>
        <taxon>Bacillales</taxon>
        <taxon>Staphylococcaceae</taxon>
        <taxon>Jeotgalicoccus</taxon>
    </lineage>
</organism>
<dbReference type="EMBL" id="CCSE01000001">
    <property type="protein sequence ID" value="CEA02354.1"/>
    <property type="molecule type" value="Genomic_DNA"/>
</dbReference>
<name>A0A078M7S0_9STAP</name>
<dbReference type="AlphaFoldDB" id="A0A078M7S0"/>
<feature type="signal peptide" evidence="1">
    <location>
        <begin position="1"/>
        <end position="27"/>
    </location>
</feature>
<evidence type="ECO:0000313" key="3">
    <source>
        <dbReference type="Proteomes" id="UP000044136"/>
    </source>
</evidence>
<keyword evidence="1" id="KW-0732">Signal</keyword>
<feature type="chain" id="PRO_5001741902" evidence="1">
    <location>
        <begin position="28"/>
        <end position="43"/>
    </location>
</feature>
<evidence type="ECO:0000313" key="2">
    <source>
        <dbReference type="EMBL" id="CEA02354.1"/>
    </source>
</evidence>
<dbReference type="HOGENOM" id="CLU_3234714_0_0_9"/>